<dbReference type="SUPFAM" id="SSF52317">
    <property type="entry name" value="Class I glutamine amidotransferase-like"/>
    <property type="match status" value="1"/>
</dbReference>
<keyword evidence="4" id="KW-1185">Reference proteome</keyword>
<feature type="chain" id="PRO_5026313798" evidence="2">
    <location>
        <begin position="21"/>
        <end position="635"/>
    </location>
</feature>
<dbReference type="InterPro" id="IPR010905">
    <property type="entry name" value="Glyco_hydro_88"/>
</dbReference>
<feature type="signal peptide" evidence="2">
    <location>
        <begin position="1"/>
        <end position="20"/>
    </location>
</feature>
<keyword evidence="1 3" id="KW-0378">Hydrolase</keyword>
<evidence type="ECO:0000256" key="1">
    <source>
        <dbReference type="ARBA" id="ARBA00022801"/>
    </source>
</evidence>
<organism evidence="3 4">
    <name type="scientific">Mucilaginibacter aquatilis</name>
    <dbReference type="NCBI Taxonomy" id="1517760"/>
    <lineage>
        <taxon>Bacteria</taxon>
        <taxon>Pseudomonadati</taxon>
        <taxon>Bacteroidota</taxon>
        <taxon>Sphingobacteriia</taxon>
        <taxon>Sphingobacteriales</taxon>
        <taxon>Sphingobacteriaceae</taxon>
        <taxon>Mucilaginibacter</taxon>
    </lineage>
</organism>
<dbReference type="InterPro" id="IPR052043">
    <property type="entry name" value="PolySaccharide_Degr_Enz"/>
</dbReference>
<accession>A0A6I4I9F2</accession>
<gene>
    <name evidence="3" type="ORF">GO816_03010</name>
</gene>
<dbReference type="AlphaFoldDB" id="A0A6I4I9F2"/>
<dbReference type="PANTHER" id="PTHR33886">
    <property type="entry name" value="UNSATURATED RHAMNOGALACTURONAN HYDROLASE (EUROFUNG)"/>
    <property type="match status" value="1"/>
</dbReference>
<comment type="caution">
    <text evidence="3">The sequence shown here is derived from an EMBL/GenBank/DDBJ whole genome shotgun (WGS) entry which is preliminary data.</text>
</comment>
<reference evidence="3 4" key="1">
    <citation type="submission" date="2019-12" db="EMBL/GenBank/DDBJ databases">
        <title>Mucilaginibacter sp. HME9299 genome sequencing and assembly.</title>
        <authorList>
            <person name="Kang H."/>
            <person name="Kim H."/>
            <person name="Joh K."/>
        </authorList>
    </citation>
    <scope>NUCLEOTIDE SEQUENCE [LARGE SCALE GENOMIC DNA]</scope>
    <source>
        <strain evidence="3 4">HME9299</strain>
    </source>
</reference>
<proteinExistence type="predicted"/>
<protein>
    <submittedName>
        <fullName evidence="3">Glycoside hydrolase family 88 protein</fullName>
    </submittedName>
</protein>
<dbReference type="GO" id="GO:0016787">
    <property type="term" value="F:hydrolase activity"/>
    <property type="evidence" value="ECO:0007669"/>
    <property type="project" value="UniProtKB-KW"/>
</dbReference>
<dbReference type="Proteomes" id="UP000434850">
    <property type="component" value="Unassembled WGS sequence"/>
</dbReference>
<name>A0A6I4I9F2_9SPHI</name>
<dbReference type="RefSeq" id="WP_157539860.1">
    <property type="nucleotide sequence ID" value="NZ_WQLA01000001.1"/>
</dbReference>
<dbReference type="Pfam" id="PF07470">
    <property type="entry name" value="Glyco_hydro_88"/>
    <property type="match status" value="1"/>
</dbReference>
<keyword evidence="2" id="KW-0732">Signal</keyword>
<dbReference type="GO" id="GO:0005975">
    <property type="term" value="P:carbohydrate metabolic process"/>
    <property type="evidence" value="ECO:0007669"/>
    <property type="project" value="InterPro"/>
</dbReference>
<dbReference type="InterPro" id="IPR029062">
    <property type="entry name" value="Class_I_gatase-like"/>
</dbReference>
<dbReference type="InterPro" id="IPR008928">
    <property type="entry name" value="6-hairpin_glycosidase_sf"/>
</dbReference>
<dbReference type="EMBL" id="WQLA01000001">
    <property type="protein sequence ID" value="MVN90086.1"/>
    <property type="molecule type" value="Genomic_DNA"/>
</dbReference>
<dbReference type="InterPro" id="IPR012341">
    <property type="entry name" value="6hp_glycosidase-like_sf"/>
</dbReference>
<sequence length="635" mass="71777">MRKFLFACLFLISGLQLVQAQTQPWSQRMAKTAMKVWADTSKPHWTYEHAVVWKGLEDVWLQTGDPQYFKYIKSRVDVHLNDDGTIKGYKMDDYNIDNILPGRSVLMLYQVIGGEKYLKAARTLREQLSKQPRVPEGGFWHKKRYPNQMWLDGLYMGEPFYAEYATAFHEDTAFNDIAKQFILMERMSRDSKTGLLYHAWDQSHKERWSNPETGKSPNFWGRAMGWYGMALVDVLDKMPVNHPKRAELLVILNRFATAVAKFQDKQSGLWYQVMDKPNGKGNYLEASASSMFVYALAKGVRQHNLPNYFRGVAETGYKGIIKKFVEVDANGQVNFNGTVSVAGLGGNPYRDGSYEYYLKEKVVTNDAKGLGAFLQASVEIERIANLNKANNKTVLLDSYFNDERKKDITGAVVPYHYKWEGRDNNGFSLLGHIFNNYGLETATLYQAPTATNLKPASIYLIVDADIPKENPNAKYVEPAHVTAVSEWVKHGGVLLVLHNDTGNAEFKHFNTLMSKFGMPFKENSINHVVGQQFQQGAVNIPAGNPVFKTAKKIYIKEISTFNLSAPAKSVLNHNGEVVVAMAKYGKGTVLAVGDPWFYNEYLDGRKLTADLENFKAANDLVAWLVDQIPAKAAKK</sequence>
<evidence type="ECO:0000256" key="2">
    <source>
        <dbReference type="SAM" id="SignalP"/>
    </source>
</evidence>
<dbReference type="PANTHER" id="PTHR33886:SF8">
    <property type="entry name" value="UNSATURATED RHAMNOGALACTURONAN HYDROLASE (EUROFUNG)"/>
    <property type="match status" value="1"/>
</dbReference>
<dbReference type="OrthoDB" id="6381507at2"/>
<evidence type="ECO:0000313" key="3">
    <source>
        <dbReference type="EMBL" id="MVN90086.1"/>
    </source>
</evidence>
<evidence type="ECO:0000313" key="4">
    <source>
        <dbReference type="Proteomes" id="UP000434850"/>
    </source>
</evidence>
<dbReference type="Gene3D" id="1.50.10.10">
    <property type="match status" value="1"/>
</dbReference>
<dbReference type="SUPFAM" id="SSF48208">
    <property type="entry name" value="Six-hairpin glycosidases"/>
    <property type="match status" value="1"/>
</dbReference>